<dbReference type="EMBL" id="JANJYJ010000001">
    <property type="protein sequence ID" value="KAK3231846.1"/>
    <property type="molecule type" value="Genomic_DNA"/>
</dbReference>
<comment type="caution">
    <text evidence="4">The sequence shown here is derived from an EMBL/GenBank/DDBJ whole genome shotgun (WGS) entry which is preliminary data.</text>
</comment>
<dbReference type="SMART" id="SM00205">
    <property type="entry name" value="THN"/>
    <property type="match status" value="1"/>
</dbReference>
<dbReference type="AlphaFoldDB" id="A0AAE0EKL6"/>
<dbReference type="InterPro" id="IPR001938">
    <property type="entry name" value="Thaumatin"/>
</dbReference>
<gene>
    <name evidence="4" type="ORF">Dsin_003727</name>
</gene>
<dbReference type="PANTHER" id="PTHR31048">
    <property type="entry name" value="OS03G0233200 PROTEIN"/>
    <property type="match status" value="1"/>
</dbReference>
<keyword evidence="2" id="KW-0812">Transmembrane</keyword>
<keyword evidence="2" id="KW-0472">Membrane</keyword>
<name>A0AAE0EKL6_9ROSI</name>
<keyword evidence="2" id="KW-1133">Transmembrane helix</keyword>
<protein>
    <submittedName>
        <fullName evidence="4">Uncharacterized protein</fullName>
    </submittedName>
</protein>
<evidence type="ECO:0000313" key="4">
    <source>
        <dbReference type="EMBL" id="KAK3231846.1"/>
    </source>
</evidence>
<dbReference type="SUPFAM" id="SSF49870">
    <property type="entry name" value="Osmotin, thaumatin-like protein"/>
    <property type="match status" value="1"/>
</dbReference>
<dbReference type="Gene3D" id="2.60.110.10">
    <property type="entry name" value="Thaumatin"/>
    <property type="match status" value="1"/>
</dbReference>
<dbReference type="InterPro" id="IPR037176">
    <property type="entry name" value="Osmotin/thaumatin-like_sf"/>
</dbReference>
<feature type="region of interest" description="Disordered" evidence="1">
    <location>
        <begin position="249"/>
        <end position="293"/>
    </location>
</feature>
<keyword evidence="3" id="KW-0732">Signal</keyword>
<evidence type="ECO:0000256" key="2">
    <source>
        <dbReference type="SAM" id="Phobius"/>
    </source>
</evidence>
<proteinExistence type="predicted"/>
<evidence type="ECO:0000256" key="1">
    <source>
        <dbReference type="SAM" id="MobiDB-lite"/>
    </source>
</evidence>
<dbReference type="PROSITE" id="PS51367">
    <property type="entry name" value="THAUMATIN_2"/>
    <property type="match status" value="1"/>
</dbReference>
<sequence length="331" mass="34852">MDLISSSCSRSLYISLILFIFSREISGATFTLVNKCGYTVWPGVLGNTRLDSTGFELLSGGSRSFQVPPTWSGRFWARTGCTFDLSTGQGSCTTADCGSNQIECNGSGANPPATLAEFTTGSGTPDFYDVSLVDGYNLPMIVEPTGGSGNCLSTGCVTDLNQRCPTELRVESGEGCKSACEAFRTPEYCCSGAFGTPDVCKPSVYSEIFKTACPRSYSYAYDDATSTFTCTGADYTITFCPSTTSQKSASATNGSATGSPTITTSTANGSATGSSSVTGSSTHEPIEDNSSWMPNFISGDSSSRRTFSSSAFHSTLLASMFSFIFLSLLYL</sequence>
<dbReference type="PRINTS" id="PR00347">
    <property type="entry name" value="THAUMATIN"/>
</dbReference>
<dbReference type="Proteomes" id="UP001281410">
    <property type="component" value="Unassembled WGS sequence"/>
</dbReference>
<dbReference type="CDD" id="cd09218">
    <property type="entry name" value="TLP-PA"/>
    <property type="match status" value="1"/>
</dbReference>
<feature type="chain" id="PRO_5041970806" evidence="3">
    <location>
        <begin position="28"/>
        <end position="331"/>
    </location>
</feature>
<reference evidence="4" key="1">
    <citation type="journal article" date="2023" name="Plant J.">
        <title>Genome sequences and population genomics provide insights into the demographic history, inbreeding, and mutation load of two 'living fossil' tree species of Dipteronia.</title>
        <authorList>
            <person name="Feng Y."/>
            <person name="Comes H.P."/>
            <person name="Chen J."/>
            <person name="Zhu S."/>
            <person name="Lu R."/>
            <person name="Zhang X."/>
            <person name="Li P."/>
            <person name="Qiu J."/>
            <person name="Olsen K.M."/>
            <person name="Qiu Y."/>
        </authorList>
    </citation>
    <scope>NUCLEOTIDE SEQUENCE</scope>
    <source>
        <strain evidence="4">NBL</strain>
    </source>
</reference>
<keyword evidence="5" id="KW-1185">Reference proteome</keyword>
<feature type="signal peptide" evidence="3">
    <location>
        <begin position="1"/>
        <end position="27"/>
    </location>
</feature>
<dbReference type="FunFam" id="2.60.110.10:FF:000001">
    <property type="entry name" value="THAUMATIN-LIKE PROTEIN 1"/>
    <property type="match status" value="1"/>
</dbReference>
<dbReference type="Pfam" id="PF00314">
    <property type="entry name" value="Thaumatin"/>
    <property type="match status" value="1"/>
</dbReference>
<organism evidence="4 5">
    <name type="scientific">Dipteronia sinensis</name>
    <dbReference type="NCBI Taxonomy" id="43782"/>
    <lineage>
        <taxon>Eukaryota</taxon>
        <taxon>Viridiplantae</taxon>
        <taxon>Streptophyta</taxon>
        <taxon>Embryophyta</taxon>
        <taxon>Tracheophyta</taxon>
        <taxon>Spermatophyta</taxon>
        <taxon>Magnoliopsida</taxon>
        <taxon>eudicotyledons</taxon>
        <taxon>Gunneridae</taxon>
        <taxon>Pentapetalae</taxon>
        <taxon>rosids</taxon>
        <taxon>malvids</taxon>
        <taxon>Sapindales</taxon>
        <taxon>Sapindaceae</taxon>
        <taxon>Hippocastanoideae</taxon>
        <taxon>Acereae</taxon>
        <taxon>Dipteronia</taxon>
    </lineage>
</organism>
<evidence type="ECO:0000256" key="3">
    <source>
        <dbReference type="SAM" id="SignalP"/>
    </source>
</evidence>
<feature type="transmembrane region" description="Helical" evidence="2">
    <location>
        <begin position="311"/>
        <end position="330"/>
    </location>
</feature>
<evidence type="ECO:0000313" key="5">
    <source>
        <dbReference type="Proteomes" id="UP001281410"/>
    </source>
</evidence>
<feature type="compositionally biased region" description="Low complexity" evidence="1">
    <location>
        <begin position="249"/>
        <end position="282"/>
    </location>
</feature>
<accession>A0AAE0EKL6</accession>